<reference evidence="2" key="1">
    <citation type="journal article" date="2014" name="Int. J. Syst. Evol. Microbiol.">
        <title>Complete genome sequence of Corynebacterium casei LMG S-19264T (=DSM 44701T), isolated from a smear-ripened cheese.</title>
        <authorList>
            <consortium name="US DOE Joint Genome Institute (JGI-PGF)"/>
            <person name="Walter F."/>
            <person name="Albersmeier A."/>
            <person name="Kalinowski J."/>
            <person name="Ruckert C."/>
        </authorList>
    </citation>
    <scope>NUCLEOTIDE SEQUENCE</scope>
    <source>
        <strain evidence="2">JCM 5016</strain>
    </source>
</reference>
<sequence>MQRTYRPADDTAVATDQTTDINDRQGWEDGVTHSSPRTAWFAGSVVLVSAFLITACTTSGNDGGKDAHASPSPPPGSTRAAAEPSERKLTEQAQAALTAIHGGTLVEAGAERVGDGVHTEPALSKGKSYRLNLVCVGSGSARLEFVPASAGTEATVPCDDSVVQQRIIGDKAVRINVDGAEGSTGVIAWRLDAM</sequence>
<accession>A0A918R2A4</accession>
<organism evidence="2 3">
    <name type="scientific">Streptomyces echinoruber</name>
    <dbReference type="NCBI Taxonomy" id="68898"/>
    <lineage>
        <taxon>Bacteria</taxon>
        <taxon>Bacillati</taxon>
        <taxon>Actinomycetota</taxon>
        <taxon>Actinomycetes</taxon>
        <taxon>Kitasatosporales</taxon>
        <taxon>Streptomycetaceae</taxon>
        <taxon>Streptomyces</taxon>
    </lineage>
</organism>
<feature type="region of interest" description="Disordered" evidence="1">
    <location>
        <begin position="1"/>
        <end position="33"/>
    </location>
</feature>
<evidence type="ECO:0000313" key="3">
    <source>
        <dbReference type="Proteomes" id="UP000623010"/>
    </source>
</evidence>
<evidence type="ECO:0000313" key="2">
    <source>
        <dbReference type="EMBL" id="GGZ79792.1"/>
    </source>
</evidence>
<dbReference type="AlphaFoldDB" id="A0A918R2A4"/>
<feature type="compositionally biased region" description="Basic and acidic residues" evidence="1">
    <location>
        <begin position="21"/>
        <end position="31"/>
    </location>
</feature>
<keyword evidence="3" id="KW-1185">Reference proteome</keyword>
<reference evidence="2" key="2">
    <citation type="submission" date="2020-09" db="EMBL/GenBank/DDBJ databases">
        <authorList>
            <person name="Sun Q."/>
            <person name="Ohkuma M."/>
        </authorList>
    </citation>
    <scope>NUCLEOTIDE SEQUENCE</scope>
    <source>
        <strain evidence="2">JCM 5016</strain>
    </source>
</reference>
<feature type="compositionally biased region" description="Low complexity" evidence="1">
    <location>
        <begin position="10"/>
        <end position="20"/>
    </location>
</feature>
<dbReference type="Proteomes" id="UP000623010">
    <property type="component" value="Unassembled WGS sequence"/>
</dbReference>
<evidence type="ECO:0000256" key="1">
    <source>
        <dbReference type="SAM" id="MobiDB-lite"/>
    </source>
</evidence>
<comment type="caution">
    <text evidence="2">The sequence shown here is derived from an EMBL/GenBank/DDBJ whole genome shotgun (WGS) entry which is preliminary data.</text>
</comment>
<protein>
    <submittedName>
        <fullName evidence="2">Uncharacterized protein</fullName>
    </submittedName>
</protein>
<name>A0A918R2A4_9ACTN</name>
<feature type="region of interest" description="Disordered" evidence="1">
    <location>
        <begin position="60"/>
        <end position="87"/>
    </location>
</feature>
<proteinExistence type="predicted"/>
<gene>
    <name evidence="2" type="ORF">GCM10010389_16810</name>
</gene>
<dbReference type="EMBL" id="BMWH01000004">
    <property type="protein sequence ID" value="GGZ79792.1"/>
    <property type="molecule type" value="Genomic_DNA"/>
</dbReference>